<dbReference type="Proteomes" id="UP000216188">
    <property type="component" value="Unassembled WGS sequence"/>
</dbReference>
<comment type="caution">
    <text evidence="1">The sequence shown here is derived from an EMBL/GenBank/DDBJ whole genome shotgun (WGS) entry which is preliminary data.</text>
</comment>
<dbReference type="AlphaFoldDB" id="A0A256GDR2"/>
<dbReference type="EMBL" id="NNRM01000022">
    <property type="protein sequence ID" value="OYR25249.1"/>
    <property type="molecule type" value="Genomic_DNA"/>
</dbReference>
<evidence type="ECO:0000313" key="2">
    <source>
        <dbReference type="Proteomes" id="UP000216188"/>
    </source>
</evidence>
<accession>A0A256GDR2</accession>
<evidence type="ECO:0000313" key="1">
    <source>
        <dbReference type="EMBL" id="OYR25249.1"/>
    </source>
</evidence>
<keyword evidence="2" id="KW-1185">Reference proteome</keyword>
<sequence>MCKARLNLANAGEMGLKTTSRSSVLRFAAAIGLVVDFHAE</sequence>
<protein>
    <submittedName>
        <fullName evidence="1">Uncharacterized protein</fullName>
    </submittedName>
</protein>
<organism evidence="1 2">
    <name type="scientific">Brucella pseudogrignonensis</name>
    <dbReference type="NCBI Taxonomy" id="419475"/>
    <lineage>
        <taxon>Bacteria</taxon>
        <taxon>Pseudomonadati</taxon>
        <taxon>Pseudomonadota</taxon>
        <taxon>Alphaproteobacteria</taxon>
        <taxon>Hyphomicrobiales</taxon>
        <taxon>Brucellaceae</taxon>
        <taxon>Brucella/Ochrobactrum group</taxon>
        <taxon>Brucella</taxon>
    </lineage>
</organism>
<name>A0A256GDR2_9HYPH</name>
<proteinExistence type="predicted"/>
<reference evidence="1 2" key="1">
    <citation type="submission" date="2017-07" db="EMBL/GenBank/DDBJ databases">
        <title>Phylogenetic study on the rhizospheric bacterium Ochrobactrum sp. A44.</title>
        <authorList>
            <person name="Krzyzanowska D.M."/>
            <person name="Ossowicki A."/>
            <person name="Rajewska M."/>
            <person name="Maciag T."/>
            <person name="Kaczynski Z."/>
            <person name="Czerwicka M."/>
            <person name="Jafra S."/>
        </authorList>
    </citation>
    <scope>NUCLEOTIDE SEQUENCE [LARGE SCALE GENOMIC DNA]</scope>
    <source>
        <strain evidence="1 2">CCUG 30717</strain>
    </source>
</reference>
<gene>
    <name evidence="1" type="ORF">CEV34_3034</name>
</gene>